<protein>
    <recommendedName>
        <fullName evidence="3">Type II toxin-antitoxin system HicA family toxin</fullName>
    </recommendedName>
</protein>
<dbReference type="RefSeq" id="WP_106457238.1">
    <property type="nucleotide sequence ID" value="NZ_PXOH01000012.1"/>
</dbReference>
<dbReference type="Proteomes" id="UP000239001">
    <property type="component" value="Unassembled WGS sequence"/>
</dbReference>
<evidence type="ECO:0008006" key="3">
    <source>
        <dbReference type="Google" id="ProtNLM"/>
    </source>
</evidence>
<evidence type="ECO:0000313" key="2">
    <source>
        <dbReference type="Proteomes" id="UP000239001"/>
    </source>
</evidence>
<dbReference type="AlphaFoldDB" id="A0A2T1LX96"/>
<proteinExistence type="predicted"/>
<evidence type="ECO:0000313" key="1">
    <source>
        <dbReference type="EMBL" id="PSF36807.1"/>
    </source>
</evidence>
<dbReference type="OrthoDB" id="495565at2"/>
<sequence length="89" mass="10710">MKNKNIIYNQLEELLFSLGFIPVETKGNHKVYSHPNSKALILLPNYQSTDRLNLVHYLAIRRTLKEYDLMDEMTYENWFDTKIKIYQNQ</sequence>
<accession>A0A2T1LX96</accession>
<keyword evidence="2" id="KW-1185">Reference proteome</keyword>
<name>A0A2T1LX96_9CHRO</name>
<comment type="caution">
    <text evidence="1">The sequence shown here is derived from an EMBL/GenBank/DDBJ whole genome shotgun (WGS) entry which is preliminary data.</text>
</comment>
<reference evidence="1 2" key="2">
    <citation type="submission" date="2018-03" db="EMBL/GenBank/DDBJ databases">
        <authorList>
            <person name="Keele B.F."/>
        </authorList>
    </citation>
    <scope>NUCLEOTIDE SEQUENCE [LARGE SCALE GENOMIC DNA]</scope>
    <source>
        <strain evidence="1 2">CCALA 016</strain>
    </source>
</reference>
<reference evidence="1 2" key="1">
    <citation type="submission" date="2018-03" db="EMBL/GenBank/DDBJ databases">
        <title>The ancient ancestry and fast evolution of plastids.</title>
        <authorList>
            <person name="Moore K.R."/>
            <person name="Magnabosco C."/>
            <person name="Momper L."/>
            <person name="Gold D.A."/>
            <person name="Bosak T."/>
            <person name="Fournier G.P."/>
        </authorList>
    </citation>
    <scope>NUCLEOTIDE SEQUENCE [LARGE SCALE GENOMIC DNA]</scope>
    <source>
        <strain evidence="1 2">CCALA 016</strain>
    </source>
</reference>
<organism evidence="1 2">
    <name type="scientific">Aphanothece hegewaldii CCALA 016</name>
    <dbReference type="NCBI Taxonomy" id="2107694"/>
    <lineage>
        <taxon>Bacteria</taxon>
        <taxon>Bacillati</taxon>
        <taxon>Cyanobacteriota</taxon>
        <taxon>Cyanophyceae</taxon>
        <taxon>Oscillatoriophycideae</taxon>
        <taxon>Chroococcales</taxon>
        <taxon>Aphanothecaceae</taxon>
        <taxon>Aphanothece</taxon>
    </lineage>
</organism>
<dbReference type="SUPFAM" id="SSF54786">
    <property type="entry name" value="YcfA/nrd intein domain"/>
    <property type="match status" value="1"/>
</dbReference>
<gene>
    <name evidence="1" type="ORF">C7H19_12630</name>
</gene>
<dbReference type="EMBL" id="PXOH01000012">
    <property type="protein sequence ID" value="PSF36807.1"/>
    <property type="molecule type" value="Genomic_DNA"/>
</dbReference>